<sequence length="144" mass="16358">MKVNLPVDFGLPRELLVTKKHESSIFYEELSKASKAQLKNQAEIELDIITKLGRTVCENMTLASLKEFKDRIAQFLNMCISGGLCFKEERFRDRNGRIKALSVVKIINQKLLELADELLSENKDSLKVIALVDEICGLLVDIYV</sequence>
<evidence type="ECO:0000313" key="1">
    <source>
        <dbReference type="EMBL" id="GAQ24850.1"/>
    </source>
</evidence>
<dbReference type="InterPro" id="IPR005585">
    <property type="entry name" value="DUF327"/>
</dbReference>
<organism evidence="1">
    <name type="scientific">Tepidanaerobacter syntrophicus</name>
    <dbReference type="NCBI Taxonomy" id="224999"/>
    <lineage>
        <taxon>Bacteria</taxon>
        <taxon>Bacillati</taxon>
        <taxon>Bacillota</taxon>
        <taxon>Clostridia</taxon>
        <taxon>Thermosediminibacterales</taxon>
        <taxon>Tepidanaerobacteraceae</taxon>
        <taxon>Tepidanaerobacter</taxon>
    </lineage>
</organism>
<dbReference type="AlphaFoldDB" id="A0A0U9HDG7"/>
<dbReference type="STRING" id="224999.GCA_001485475_00856"/>
<dbReference type="OrthoDB" id="1680946at2"/>
<dbReference type="Pfam" id="PF03885">
    <property type="entry name" value="DUF327"/>
    <property type="match status" value="1"/>
</dbReference>
<dbReference type="RefSeq" id="WP_059032059.1">
    <property type="nucleotide sequence ID" value="NZ_BSDN01000003.1"/>
</dbReference>
<keyword evidence="2" id="KW-1185">Reference proteome</keyword>
<name>A0A0U9HDG7_9FIRM</name>
<reference evidence="1" key="1">
    <citation type="journal article" date="2016" name="Genome Announc.">
        <title>Draft Genome Sequence of the Syntrophic Lactate-Degrading Bacterium Tepidanaerobacter syntrophicus JLT.</title>
        <authorList>
            <person name="Matsuura N."/>
            <person name="Ohashi A."/>
            <person name="Tourlousse D.M."/>
            <person name="Sekiguchi Y."/>
        </authorList>
    </citation>
    <scope>NUCLEOTIDE SEQUENCE [LARGE SCALE GENOMIC DNA]</scope>
    <source>
        <strain evidence="1">JL</strain>
    </source>
</reference>
<evidence type="ECO:0000313" key="2">
    <source>
        <dbReference type="Proteomes" id="UP000062160"/>
    </source>
</evidence>
<dbReference type="Gene3D" id="1.20.120.490">
    <property type="entry name" value="Hypothetical protein TM1646-like domain"/>
    <property type="match status" value="1"/>
</dbReference>
<proteinExistence type="predicted"/>
<dbReference type="SUPFAM" id="SSF158397">
    <property type="entry name" value="TM1646-like"/>
    <property type="match status" value="1"/>
</dbReference>
<gene>
    <name evidence="1" type="ORF">TSYNT_6231</name>
</gene>
<accession>A0A0U9HDG7</accession>
<dbReference type="EMBL" id="DF977000">
    <property type="protein sequence ID" value="GAQ24850.1"/>
    <property type="molecule type" value="Genomic_DNA"/>
</dbReference>
<evidence type="ECO:0008006" key="3">
    <source>
        <dbReference type="Google" id="ProtNLM"/>
    </source>
</evidence>
<dbReference type="Proteomes" id="UP000062160">
    <property type="component" value="Unassembled WGS sequence"/>
</dbReference>
<protein>
    <recommendedName>
        <fullName evidence="3">YaaR family protein</fullName>
    </recommendedName>
</protein>
<dbReference type="InterPro" id="IPR024042">
    <property type="entry name" value="TM1646-like_dom_sf"/>
</dbReference>